<organism evidence="1 2">
    <name type="scientific">Trichonephila clavipes</name>
    <name type="common">Golden silk orbweaver</name>
    <name type="synonym">Nephila clavipes</name>
    <dbReference type="NCBI Taxonomy" id="2585209"/>
    <lineage>
        <taxon>Eukaryota</taxon>
        <taxon>Metazoa</taxon>
        <taxon>Ecdysozoa</taxon>
        <taxon>Arthropoda</taxon>
        <taxon>Chelicerata</taxon>
        <taxon>Arachnida</taxon>
        <taxon>Araneae</taxon>
        <taxon>Araneomorphae</taxon>
        <taxon>Entelegynae</taxon>
        <taxon>Araneoidea</taxon>
        <taxon>Nephilidae</taxon>
        <taxon>Trichonephila</taxon>
    </lineage>
</organism>
<accession>A0A8X7BMF4</accession>
<dbReference type="EMBL" id="BMAU01021437">
    <property type="protein sequence ID" value="GFY36483.1"/>
    <property type="molecule type" value="Genomic_DNA"/>
</dbReference>
<dbReference type="AlphaFoldDB" id="A0A8X7BMF4"/>
<sequence length="93" mass="10806">MEDGDTNVDSEKELSHEQKLELARAKNISTSQNTIQKSAVPKTFRQEIDLFEDEEMRDGSMVVKSQVEAHKSSCSHAVKIWVVVYQLKYRRRH</sequence>
<proteinExistence type="predicted"/>
<gene>
    <name evidence="1" type="ORF">TNCV_26861</name>
</gene>
<name>A0A8X7BMF4_TRICX</name>
<reference evidence="1" key="1">
    <citation type="submission" date="2020-08" db="EMBL/GenBank/DDBJ databases">
        <title>Multicomponent nature underlies the extraordinary mechanical properties of spider dragline silk.</title>
        <authorList>
            <person name="Kono N."/>
            <person name="Nakamura H."/>
            <person name="Mori M."/>
            <person name="Yoshida Y."/>
            <person name="Ohtoshi R."/>
            <person name="Malay A.D."/>
            <person name="Moran D.A.P."/>
            <person name="Tomita M."/>
            <person name="Numata K."/>
            <person name="Arakawa K."/>
        </authorList>
    </citation>
    <scope>NUCLEOTIDE SEQUENCE</scope>
</reference>
<comment type="caution">
    <text evidence="1">The sequence shown here is derived from an EMBL/GenBank/DDBJ whole genome shotgun (WGS) entry which is preliminary data.</text>
</comment>
<evidence type="ECO:0000313" key="2">
    <source>
        <dbReference type="Proteomes" id="UP000887159"/>
    </source>
</evidence>
<evidence type="ECO:0000313" key="1">
    <source>
        <dbReference type="EMBL" id="GFY36483.1"/>
    </source>
</evidence>
<protein>
    <submittedName>
        <fullName evidence="1">Uncharacterized protein</fullName>
    </submittedName>
</protein>
<dbReference type="Proteomes" id="UP000887159">
    <property type="component" value="Unassembled WGS sequence"/>
</dbReference>
<keyword evidence="2" id="KW-1185">Reference proteome</keyword>